<dbReference type="GO" id="GO:0043565">
    <property type="term" value="F:sequence-specific DNA binding"/>
    <property type="evidence" value="ECO:0007669"/>
    <property type="project" value="InterPro"/>
</dbReference>
<reference evidence="9" key="2">
    <citation type="submission" date="2022-06" db="UniProtKB">
        <authorList>
            <consortium name="EnsemblMetazoa"/>
        </authorList>
    </citation>
    <scope>IDENTIFICATION</scope>
</reference>
<dbReference type="SMART" id="SM00980">
    <property type="entry name" value="THAP"/>
    <property type="match status" value="1"/>
</dbReference>
<sequence>MNKIAKSYKCCILCLKSPNKVPGLKLHRFPTDKVKINVWLNACGLEAEEYLPNRRLCSRHFDKTCYTKSGSRLKLDAIPTKYLKGQIIRPFFQLSKDKTTNDDINSTCETDQLTIQPSESETVNISNEICSINESIHKVVSPVSTHELQVVAETLKKKKNFIGKIKTPDFATPKTDRKSFILAKTHIKMQKNKIQILNQKVNSLKKELSSLKLLMSHLKQKKVLSKEAHDNILEVQPRIQRKIKNGLLN</sequence>
<dbReference type="AlphaFoldDB" id="A0A8R2NW58"/>
<dbReference type="SMART" id="SM00692">
    <property type="entry name" value="DM3"/>
    <property type="match status" value="1"/>
</dbReference>
<evidence type="ECO:0000256" key="6">
    <source>
        <dbReference type="SAM" id="Coils"/>
    </source>
</evidence>
<dbReference type="PROSITE" id="PS50209">
    <property type="entry name" value="CARD"/>
    <property type="match status" value="1"/>
</dbReference>
<evidence type="ECO:0000313" key="10">
    <source>
        <dbReference type="Proteomes" id="UP000007819"/>
    </source>
</evidence>
<accession>A0A8R2NW58</accession>
<keyword evidence="6" id="KW-0175">Coiled coil</keyword>
<dbReference type="Proteomes" id="UP000007819">
    <property type="component" value="Chromosome A3"/>
</dbReference>
<keyword evidence="2 5" id="KW-0863">Zinc-finger</keyword>
<dbReference type="GO" id="GO:0008270">
    <property type="term" value="F:zinc ion binding"/>
    <property type="evidence" value="ECO:0007669"/>
    <property type="project" value="UniProtKB-KW"/>
</dbReference>
<dbReference type="PANTHER" id="PTHR46600:SF11">
    <property type="entry name" value="THAP DOMAIN-CONTAINING PROTEIN 10"/>
    <property type="match status" value="1"/>
</dbReference>
<dbReference type="InterPro" id="IPR001315">
    <property type="entry name" value="CARD"/>
</dbReference>
<name>A0A8R2NW58_ACYPI</name>
<dbReference type="InterPro" id="IPR026516">
    <property type="entry name" value="THAP1/10"/>
</dbReference>
<keyword evidence="4 5" id="KW-0238">DNA-binding</keyword>
<organism evidence="9 10">
    <name type="scientific">Acyrthosiphon pisum</name>
    <name type="common">Pea aphid</name>
    <dbReference type="NCBI Taxonomy" id="7029"/>
    <lineage>
        <taxon>Eukaryota</taxon>
        <taxon>Metazoa</taxon>
        <taxon>Ecdysozoa</taxon>
        <taxon>Arthropoda</taxon>
        <taxon>Hexapoda</taxon>
        <taxon>Insecta</taxon>
        <taxon>Pterygota</taxon>
        <taxon>Neoptera</taxon>
        <taxon>Paraneoptera</taxon>
        <taxon>Hemiptera</taxon>
        <taxon>Sternorrhyncha</taxon>
        <taxon>Aphidomorpha</taxon>
        <taxon>Aphidoidea</taxon>
        <taxon>Aphididae</taxon>
        <taxon>Macrosiphini</taxon>
        <taxon>Acyrthosiphon</taxon>
    </lineage>
</organism>
<keyword evidence="1" id="KW-0479">Metal-binding</keyword>
<keyword evidence="10" id="KW-1185">Reference proteome</keyword>
<evidence type="ECO:0000256" key="3">
    <source>
        <dbReference type="ARBA" id="ARBA00022833"/>
    </source>
</evidence>
<feature type="domain" description="CARD" evidence="7">
    <location>
        <begin position="189"/>
        <end position="249"/>
    </location>
</feature>
<dbReference type="InterPro" id="IPR006612">
    <property type="entry name" value="THAP_Znf"/>
</dbReference>
<dbReference type="PROSITE" id="PS50950">
    <property type="entry name" value="ZF_THAP"/>
    <property type="match status" value="1"/>
</dbReference>
<evidence type="ECO:0000256" key="5">
    <source>
        <dbReference type="PROSITE-ProRule" id="PRU00309"/>
    </source>
</evidence>
<evidence type="ECO:0000313" key="9">
    <source>
        <dbReference type="EnsemblMetazoa" id="XP_029347682.1"/>
    </source>
</evidence>
<evidence type="ECO:0000256" key="2">
    <source>
        <dbReference type="ARBA" id="ARBA00022771"/>
    </source>
</evidence>
<evidence type="ECO:0008006" key="11">
    <source>
        <dbReference type="Google" id="ProtNLM"/>
    </source>
</evidence>
<keyword evidence="3" id="KW-0862">Zinc</keyword>
<evidence type="ECO:0000259" key="7">
    <source>
        <dbReference type="PROSITE" id="PS50209"/>
    </source>
</evidence>
<dbReference type="Gene3D" id="6.20.210.20">
    <property type="entry name" value="THAP domain"/>
    <property type="match status" value="1"/>
</dbReference>
<dbReference type="InterPro" id="IPR038441">
    <property type="entry name" value="THAP_Znf_sf"/>
</dbReference>
<dbReference type="EnsemblMetazoa" id="XM_029491822.1">
    <property type="protein sequence ID" value="XP_029347682.1"/>
    <property type="gene ID" value="LOC115034511"/>
</dbReference>
<dbReference type="OrthoDB" id="6621182at2759"/>
<dbReference type="GO" id="GO:0042981">
    <property type="term" value="P:regulation of apoptotic process"/>
    <property type="evidence" value="ECO:0007669"/>
    <property type="project" value="InterPro"/>
</dbReference>
<feature type="coiled-coil region" evidence="6">
    <location>
        <begin position="187"/>
        <end position="221"/>
    </location>
</feature>
<evidence type="ECO:0000256" key="1">
    <source>
        <dbReference type="ARBA" id="ARBA00022723"/>
    </source>
</evidence>
<reference evidence="10" key="1">
    <citation type="submission" date="2010-06" db="EMBL/GenBank/DDBJ databases">
        <authorList>
            <person name="Jiang H."/>
            <person name="Abraham K."/>
            <person name="Ali S."/>
            <person name="Alsbrooks S.L."/>
            <person name="Anim B.N."/>
            <person name="Anosike U.S."/>
            <person name="Attaway T."/>
            <person name="Bandaranaike D.P."/>
            <person name="Battles P.K."/>
            <person name="Bell S.N."/>
            <person name="Bell A.V."/>
            <person name="Beltran B."/>
            <person name="Bickham C."/>
            <person name="Bustamante Y."/>
            <person name="Caleb T."/>
            <person name="Canada A."/>
            <person name="Cardenas V."/>
            <person name="Carter K."/>
            <person name="Chacko J."/>
            <person name="Chandrabose M.N."/>
            <person name="Chavez D."/>
            <person name="Chavez A."/>
            <person name="Chen L."/>
            <person name="Chu H.-S."/>
            <person name="Claassen K.J."/>
            <person name="Cockrell R."/>
            <person name="Collins M."/>
            <person name="Cooper J.A."/>
            <person name="Cree A."/>
            <person name="Curry S.M."/>
            <person name="Da Y."/>
            <person name="Dao M.D."/>
            <person name="Das B."/>
            <person name="Davila M.-L."/>
            <person name="Davy-Carroll L."/>
            <person name="Denson S."/>
            <person name="Dinh H."/>
            <person name="Ebong V.E."/>
            <person name="Edwards J.R."/>
            <person name="Egan A."/>
            <person name="El-Daye J."/>
            <person name="Escobedo L."/>
            <person name="Fernandez S."/>
            <person name="Fernando P.R."/>
            <person name="Flagg N."/>
            <person name="Forbes L.D."/>
            <person name="Fowler R.G."/>
            <person name="Fu Q."/>
            <person name="Gabisi R.A."/>
            <person name="Ganer J."/>
            <person name="Garbino Pronczuk A."/>
            <person name="Garcia R.M."/>
            <person name="Garner T."/>
            <person name="Garrett T.E."/>
            <person name="Gonzalez D.A."/>
            <person name="Hamid H."/>
            <person name="Hawkins E.S."/>
            <person name="Hirani K."/>
            <person name="Hogues M.E."/>
            <person name="Hollins B."/>
            <person name="Hsiao C.-H."/>
            <person name="Jabil R."/>
            <person name="James M.L."/>
            <person name="Jhangiani S.N."/>
            <person name="Johnson B."/>
            <person name="Johnson Q."/>
            <person name="Joshi V."/>
            <person name="Kalu J.B."/>
            <person name="Kam C."/>
            <person name="Kashfia A."/>
            <person name="Keebler J."/>
            <person name="Kisamo H."/>
            <person name="Kovar C.L."/>
            <person name="Lago L.A."/>
            <person name="Lai C.-Y."/>
            <person name="Laidlaw J."/>
            <person name="Lara F."/>
            <person name="Le T.-K."/>
            <person name="Lee S.L."/>
            <person name="Legall F.H."/>
            <person name="Lemon S.J."/>
            <person name="Lewis L.R."/>
            <person name="Li B."/>
            <person name="Liu Y."/>
            <person name="Liu Y.-S."/>
            <person name="Lopez J."/>
            <person name="Lozado R.J."/>
            <person name="Lu J."/>
            <person name="Madu R.C."/>
            <person name="Maheshwari M."/>
            <person name="Maheshwari R."/>
            <person name="Malloy K."/>
            <person name="Martinez E."/>
            <person name="Mathew T."/>
            <person name="Mercado I.C."/>
            <person name="Mercado C."/>
            <person name="Meyer B."/>
            <person name="Montgomery K."/>
            <person name="Morgan M.B."/>
            <person name="Munidasa M."/>
            <person name="Nazareth L.V."/>
            <person name="Nelson J."/>
            <person name="Ng B.M."/>
            <person name="Nguyen N.B."/>
            <person name="Nguyen P.Q."/>
            <person name="Nguyen T."/>
            <person name="Obregon M."/>
            <person name="Okwuonu G.O."/>
            <person name="Onwere C.G."/>
            <person name="Orozco G."/>
            <person name="Parra A."/>
            <person name="Patel S."/>
            <person name="Patil S."/>
            <person name="Perez A."/>
            <person name="Perez Y."/>
            <person name="Pham C."/>
            <person name="Primus E.L."/>
            <person name="Pu L.-L."/>
            <person name="Puazo M."/>
            <person name="Qin X."/>
            <person name="Quiroz J.B."/>
            <person name="Reese J."/>
            <person name="Richards S."/>
            <person name="Rives C.M."/>
            <person name="Robberts R."/>
            <person name="Ruiz S.J."/>
            <person name="Ruiz M.J."/>
            <person name="Santibanez J."/>
            <person name="Schneider B.W."/>
            <person name="Sisson I."/>
            <person name="Smith M."/>
            <person name="Sodergren E."/>
            <person name="Song X.-Z."/>
            <person name="Song B.B."/>
            <person name="Summersgill H."/>
            <person name="Thelus R."/>
            <person name="Thornton R.D."/>
            <person name="Trejos Z.Y."/>
            <person name="Usmani K."/>
            <person name="Vattathil S."/>
            <person name="Villasana D."/>
            <person name="Walker D.L."/>
            <person name="Wang S."/>
            <person name="Wang K."/>
            <person name="White C.S."/>
            <person name="Williams A.C."/>
            <person name="Williamson J."/>
            <person name="Wilson K."/>
            <person name="Woghiren I.O."/>
            <person name="Woodworth J.R."/>
            <person name="Worley K.C."/>
            <person name="Wright R.A."/>
            <person name="Wu W."/>
            <person name="Young L."/>
            <person name="Zhang L."/>
            <person name="Zhang J."/>
            <person name="Zhu Y."/>
            <person name="Muzny D.M."/>
            <person name="Weinstock G."/>
            <person name="Gibbs R.A."/>
        </authorList>
    </citation>
    <scope>NUCLEOTIDE SEQUENCE [LARGE SCALE GENOMIC DNA]</scope>
    <source>
        <strain evidence="10">LSR1</strain>
    </source>
</reference>
<protein>
    <recommendedName>
        <fullName evidence="11">THAP-type domain-containing protein</fullName>
    </recommendedName>
</protein>
<evidence type="ECO:0000256" key="4">
    <source>
        <dbReference type="ARBA" id="ARBA00023125"/>
    </source>
</evidence>
<evidence type="ECO:0000259" key="8">
    <source>
        <dbReference type="PROSITE" id="PS50950"/>
    </source>
</evidence>
<feature type="domain" description="THAP-type" evidence="8">
    <location>
        <begin position="4"/>
        <end position="82"/>
    </location>
</feature>
<proteinExistence type="predicted"/>
<dbReference type="PANTHER" id="PTHR46600">
    <property type="entry name" value="THAP DOMAIN-CONTAINING"/>
    <property type="match status" value="1"/>
</dbReference>
<dbReference type="SUPFAM" id="SSF57716">
    <property type="entry name" value="Glucocorticoid receptor-like (DNA-binding domain)"/>
    <property type="match status" value="1"/>
</dbReference>
<dbReference type="Pfam" id="PF05485">
    <property type="entry name" value="THAP"/>
    <property type="match status" value="1"/>
</dbReference>
<dbReference type="GeneID" id="115034511"/>
<dbReference type="RefSeq" id="XP_029347682.1">
    <property type="nucleotide sequence ID" value="XM_029491822.1"/>
</dbReference>